<dbReference type="NCBIfam" id="TIGR02823">
    <property type="entry name" value="oxido_YhdH"/>
    <property type="match status" value="1"/>
</dbReference>
<dbReference type="Pfam" id="PF00107">
    <property type="entry name" value="ADH_zinc_N"/>
    <property type="match status" value="1"/>
</dbReference>
<dbReference type="InterPro" id="IPR051397">
    <property type="entry name" value="Zn-ADH-like_protein"/>
</dbReference>
<gene>
    <name evidence="2" type="ORF">PJIAN_1613</name>
</gene>
<dbReference type="Proteomes" id="UP000076586">
    <property type="component" value="Unassembled WGS sequence"/>
</dbReference>
<dbReference type="PANTHER" id="PTHR43677:SF1">
    <property type="entry name" value="ACRYLYL-COA REDUCTASE ACUI-RELATED"/>
    <property type="match status" value="1"/>
</dbReference>
<dbReference type="SUPFAM" id="SSF50129">
    <property type="entry name" value="GroES-like"/>
    <property type="match status" value="1"/>
</dbReference>
<evidence type="ECO:0000313" key="2">
    <source>
        <dbReference type="EMBL" id="GAT62023.1"/>
    </source>
</evidence>
<reference evidence="3" key="1">
    <citation type="submission" date="2016-04" db="EMBL/GenBank/DDBJ databases">
        <title>Draft genome sequence of Paludibacter jiangxiensis strain NM7.</title>
        <authorList>
            <person name="Qiu Y."/>
            <person name="Matsuura N."/>
            <person name="Ohashi A."/>
            <person name="Tourlousse M.D."/>
            <person name="Sekiguchi Y."/>
        </authorList>
    </citation>
    <scope>NUCLEOTIDE SEQUENCE [LARGE SCALE GENOMIC DNA]</scope>
    <source>
        <strain evidence="3">NM7</strain>
    </source>
</reference>
<dbReference type="InterPro" id="IPR011032">
    <property type="entry name" value="GroES-like_sf"/>
</dbReference>
<dbReference type="InterPro" id="IPR013149">
    <property type="entry name" value="ADH-like_C"/>
</dbReference>
<dbReference type="InterPro" id="IPR013154">
    <property type="entry name" value="ADH-like_N"/>
</dbReference>
<dbReference type="CDD" id="cd05280">
    <property type="entry name" value="MDR_yhdh_yhfp"/>
    <property type="match status" value="1"/>
</dbReference>
<sequence>METKFKALVVKEVDGVFVKVVENLTLADLPANEVLIKVSYSSINYKDALSASGNKGVTKKYPHVPGIDAVGKVVLSSVEEIKTDAPVLVTGYDLGMNTSGGFGEYISVPAAWVVPLPEAFTEQEAMYFGTAGLTAGLSVSGLINNGITPGKGEIVVSGATGGVGSLSIAILKHLGYKVVAVSGKNNAKLLEDTLKVDEIITREEFTARYDNRPLSKSEFAAGIDTVGGKILSGMLKSVNYNGVVTCCGMIASSQLDTSIFPFILRGVKLIGIDSVEISKDAKMQIWNLLSTAWKPDQLKEITQEVSLEELPKLLDLILLGNAKGRYILKHNS</sequence>
<accession>A0A170YSB5</accession>
<dbReference type="InterPro" id="IPR036291">
    <property type="entry name" value="NAD(P)-bd_dom_sf"/>
</dbReference>
<dbReference type="Pfam" id="PF08240">
    <property type="entry name" value="ADH_N"/>
    <property type="match status" value="1"/>
</dbReference>
<proteinExistence type="predicted"/>
<dbReference type="Gene3D" id="3.40.50.720">
    <property type="entry name" value="NAD(P)-binding Rossmann-like Domain"/>
    <property type="match status" value="1"/>
</dbReference>
<dbReference type="RefSeq" id="WP_068702709.1">
    <property type="nucleotide sequence ID" value="NZ_BDCR01000001.1"/>
</dbReference>
<dbReference type="EMBL" id="BDCR01000001">
    <property type="protein sequence ID" value="GAT62023.1"/>
    <property type="molecule type" value="Genomic_DNA"/>
</dbReference>
<dbReference type="OrthoDB" id="9805663at2"/>
<organism evidence="2 3">
    <name type="scientific">Paludibacter jiangxiensis</name>
    <dbReference type="NCBI Taxonomy" id="681398"/>
    <lineage>
        <taxon>Bacteria</taxon>
        <taxon>Pseudomonadati</taxon>
        <taxon>Bacteroidota</taxon>
        <taxon>Bacteroidia</taxon>
        <taxon>Bacteroidales</taxon>
        <taxon>Paludibacteraceae</taxon>
        <taxon>Paludibacter</taxon>
    </lineage>
</organism>
<dbReference type="STRING" id="681398.PJIAN_1613"/>
<comment type="caution">
    <text evidence="2">The sequence shown here is derived from an EMBL/GenBank/DDBJ whole genome shotgun (WGS) entry which is preliminary data.</text>
</comment>
<dbReference type="PANTHER" id="PTHR43677">
    <property type="entry name" value="SHORT-CHAIN DEHYDROGENASE/REDUCTASE"/>
    <property type="match status" value="1"/>
</dbReference>
<dbReference type="SUPFAM" id="SSF51735">
    <property type="entry name" value="NAD(P)-binding Rossmann-fold domains"/>
    <property type="match status" value="1"/>
</dbReference>
<dbReference type="Gene3D" id="3.90.180.10">
    <property type="entry name" value="Medium-chain alcohol dehydrogenases, catalytic domain"/>
    <property type="match status" value="1"/>
</dbReference>
<evidence type="ECO:0000259" key="1">
    <source>
        <dbReference type="SMART" id="SM00829"/>
    </source>
</evidence>
<dbReference type="SMART" id="SM00829">
    <property type="entry name" value="PKS_ER"/>
    <property type="match status" value="1"/>
</dbReference>
<dbReference type="InterPro" id="IPR020843">
    <property type="entry name" value="ER"/>
</dbReference>
<reference evidence="3" key="2">
    <citation type="journal article" date="2017" name="Genome Announc.">
        <title>Draft genome sequence of Paludibacter jiangxiensis NM7(T), a propionate-producing fermentative bacterium.</title>
        <authorList>
            <person name="Qiu Y.-L."/>
            <person name="Tourlousse D.M."/>
            <person name="Matsuura N."/>
            <person name="Ohashi A."/>
            <person name="Sekiguchi Y."/>
        </authorList>
    </citation>
    <scope>NUCLEOTIDE SEQUENCE [LARGE SCALE GENOMIC DNA]</scope>
    <source>
        <strain evidence="3">NM7</strain>
    </source>
</reference>
<dbReference type="AlphaFoldDB" id="A0A170YSB5"/>
<feature type="domain" description="Enoyl reductase (ER)" evidence="1">
    <location>
        <begin position="19"/>
        <end position="328"/>
    </location>
</feature>
<dbReference type="GO" id="GO:0043957">
    <property type="term" value="F:acryloyl-CoA reductase (NADPH) activity"/>
    <property type="evidence" value="ECO:0007669"/>
    <property type="project" value="TreeGrafter"/>
</dbReference>
<keyword evidence="3" id="KW-1185">Reference proteome</keyword>
<protein>
    <submittedName>
        <fullName evidence="2">Putative quinone oxidoreductase, YhdH/YhfP family</fullName>
    </submittedName>
</protein>
<evidence type="ECO:0000313" key="3">
    <source>
        <dbReference type="Proteomes" id="UP000076586"/>
    </source>
</evidence>
<name>A0A170YSB5_9BACT</name>
<dbReference type="InterPro" id="IPR014188">
    <property type="entry name" value="Acrylyl-CoA_reductase_AcuI"/>
</dbReference>